<feature type="transmembrane region" description="Helical" evidence="7">
    <location>
        <begin position="27"/>
        <end position="49"/>
    </location>
</feature>
<dbReference type="EMBL" id="DVNZ01000208">
    <property type="protein sequence ID" value="HIU94804.1"/>
    <property type="molecule type" value="Genomic_DNA"/>
</dbReference>
<dbReference type="AlphaFoldDB" id="A0A9D1N4W3"/>
<evidence type="ECO:0000256" key="1">
    <source>
        <dbReference type="ARBA" id="ARBA00004651"/>
    </source>
</evidence>
<protein>
    <submittedName>
        <fullName evidence="9">ABC transporter permease</fullName>
    </submittedName>
</protein>
<comment type="subcellular location">
    <subcellularLocation>
        <location evidence="1 7">Cell membrane</location>
        <topology evidence="1 7">Multi-pass membrane protein</topology>
    </subcellularLocation>
</comment>
<evidence type="ECO:0000256" key="5">
    <source>
        <dbReference type="ARBA" id="ARBA00022989"/>
    </source>
</evidence>
<dbReference type="PANTHER" id="PTHR30151:SF19">
    <property type="entry name" value="ABC TRANSPORTER PERMEASE"/>
    <property type="match status" value="1"/>
</dbReference>
<feature type="transmembrane region" description="Helical" evidence="7">
    <location>
        <begin position="183"/>
        <end position="202"/>
    </location>
</feature>
<feature type="transmembrane region" description="Helical" evidence="7">
    <location>
        <begin position="85"/>
        <end position="104"/>
    </location>
</feature>
<dbReference type="Gene3D" id="1.10.3720.10">
    <property type="entry name" value="MetI-like"/>
    <property type="match status" value="1"/>
</dbReference>
<dbReference type="Pfam" id="PF00528">
    <property type="entry name" value="BPD_transp_1"/>
    <property type="match status" value="1"/>
</dbReference>
<dbReference type="InterPro" id="IPR035906">
    <property type="entry name" value="MetI-like_sf"/>
</dbReference>
<dbReference type="Proteomes" id="UP000824128">
    <property type="component" value="Unassembled WGS sequence"/>
</dbReference>
<evidence type="ECO:0000313" key="10">
    <source>
        <dbReference type="Proteomes" id="UP000824128"/>
    </source>
</evidence>
<evidence type="ECO:0000256" key="7">
    <source>
        <dbReference type="RuleBase" id="RU363032"/>
    </source>
</evidence>
<feature type="transmembrane region" description="Helical" evidence="7">
    <location>
        <begin position="208"/>
        <end position="229"/>
    </location>
</feature>
<feature type="transmembrane region" description="Helical" evidence="7">
    <location>
        <begin position="236"/>
        <end position="257"/>
    </location>
</feature>
<keyword evidence="2 7" id="KW-0813">Transport</keyword>
<evidence type="ECO:0000256" key="3">
    <source>
        <dbReference type="ARBA" id="ARBA00022475"/>
    </source>
</evidence>
<dbReference type="InterPro" id="IPR000515">
    <property type="entry name" value="MetI-like"/>
</dbReference>
<dbReference type="GO" id="GO:0005886">
    <property type="term" value="C:plasma membrane"/>
    <property type="evidence" value="ECO:0007669"/>
    <property type="project" value="UniProtKB-SubCell"/>
</dbReference>
<evidence type="ECO:0000259" key="8">
    <source>
        <dbReference type="PROSITE" id="PS50928"/>
    </source>
</evidence>
<dbReference type="PROSITE" id="PS50928">
    <property type="entry name" value="ABC_TM1"/>
    <property type="match status" value="1"/>
</dbReference>
<proteinExistence type="inferred from homology"/>
<gene>
    <name evidence="9" type="ORF">IAD24_06550</name>
</gene>
<reference evidence="9" key="2">
    <citation type="journal article" date="2021" name="PeerJ">
        <title>Extensive microbial diversity within the chicken gut microbiome revealed by metagenomics and culture.</title>
        <authorList>
            <person name="Gilroy R."/>
            <person name="Ravi A."/>
            <person name="Getino M."/>
            <person name="Pursley I."/>
            <person name="Horton D.L."/>
            <person name="Alikhan N.F."/>
            <person name="Baker D."/>
            <person name="Gharbi K."/>
            <person name="Hall N."/>
            <person name="Watson M."/>
            <person name="Adriaenssens E.M."/>
            <person name="Foster-Nyarko E."/>
            <person name="Jarju S."/>
            <person name="Secka A."/>
            <person name="Antonio M."/>
            <person name="Oren A."/>
            <person name="Chaudhuri R.R."/>
            <person name="La Ragione R."/>
            <person name="Hildebrand F."/>
            <person name="Pallen M.J."/>
        </authorList>
    </citation>
    <scope>NUCLEOTIDE SEQUENCE</scope>
    <source>
        <strain evidence="9">ChiGjej2B2-16831</strain>
    </source>
</reference>
<accession>A0A9D1N4W3</accession>
<dbReference type="PANTHER" id="PTHR30151">
    <property type="entry name" value="ALKANE SULFONATE ABC TRANSPORTER-RELATED, MEMBRANE SUBUNIT"/>
    <property type="match status" value="1"/>
</dbReference>
<evidence type="ECO:0000256" key="4">
    <source>
        <dbReference type="ARBA" id="ARBA00022692"/>
    </source>
</evidence>
<feature type="transmembrane region" description="Helical" evidence="7">
    <location>
        <begin position="142"/>
        <end position="163"/>
    </location>
</feature>
<evidence type="ECO:0000256" key="6">
    <source>
        <dbReference type="ARBA" id="ARBA00023136"/>
    </source>
</evidence>
<keyword evidence="4 7" id="KW-0812">Transmembrane</keyword>
<organism evidence="9 10">
    <name type="scientific">Candidatus Aphodomorpha intestinavium</name>
    <dbReference type="NCBI Taxonomy" id="2840672"/>
    <lineage>
        <taxon>Bacteria</taxon>
        <taxon>Bacillati</taxon>
        <taxon>Bacillota</taxon>
        <taxon>Clostridia</taxon>
        <taxon>Eubacteriales</taxon>
        <taxon>Candidatus Aphodomorpha</taxon>
    </lineage>
</organism>
<comment type="similarity">
    <text evidence="7">Belongs to the binding-protein-dependent transport system permease family.</text>
</comment>
<evidence type="ECO:0000313" key="9">
    <source>
        <dbReference type="EMBL" id="HIU94804.1"/>
    </source>
</evidence>
<comment type="caution">
    <text evidence="9">The sequence shown here is derived from an EMBL/GenBank/DDBJ whole genome shotgun (WGS) entry which is preliminary data.</text>
</comment>
<feature type="domain" description="ABC transmembrane type-1" evidence="8">
    <location>
        <begin position="73"/>
        <end position="257"/>
    </location>
</feature>
<keyword evidence="6 7" id="KW-0472">Membrane</keyword>
<dbReference type="CDD" id="cd06261">
    <property type="entry name" value="TM_PBP2"/>
    <property type="match status" value="1"/>
</dbReference>
<sequence>MASETILTAARQAYLRGVRRRGRFVTFMRYAILAGVIALWELAAQLGWIDPFITSCPSRVAATIARLAADGELLLHVGVTLFETVAGFLIGTAAGTLIAAAMWWSPAACRILDPYLVVLNALPKIALGPVLIVWIGAGIGSIIVMAVLISLVVTIVTVLTGFLDITGEKQLLMRTLGASKLQIFTLVVLPAAVPTMIAALKISVGMSWVGVIVGEYLVSQAGLGYLIVYGGQVFQLDLVMASVVVLCVLAALMYYGVAAVEKRLTR</sequence>
<keyword evidence="3" id="KW-1003">Cell membrane</keyword>
<name>A0A9D1N4W3_9FIRM</name>
<evidence type="ECO:0000256" key="2">
    <source>
        <dbReference type="ARBA" id="ARBA00022448"/>
    </source>
</evidence>
<dbReference type="SUPFAM" id="SSF161098">
    <property type="entry name" value="MetI-like"/>
    <property type="match status" value="1"/>
</dbReference>
<keyword evidence="5 7" id="KW-1133">Transmembrane helix</keyword>
<dbReference type="GO" id="GO:0055085">
    <property type="term" value="P:transmembrane transport"/>
    <property type="evidence" value="ECO:0007669"/>
    <property type="project" value="InterPro"/>
</dbReference>
<reference evidence="9" key="1">
    <citation type="submission" date="2020-10" db="EMBL/GenBank/DDBJ databases">
        <authorList>
            <person name="Gilroy R."/>
        </authorList>
    </citation>
    <scope>NUCLEOTIDE SEQUENCE</scope>
    <source>
        <strain evidence="9">ChiGjej2B2-16831</strain>
    </source>
</reference>
<feature type="transmembrane region" description="Helical" evidence="7">
    <location>
        <begin position="116"/>
        <end position="136"/>
    </location>
</feature>